<accession>A0A1L9RXR9</accession>
<sequence>MPSPVLKRFWRDLHGKRHLLNAYGTTESGVVFLALDEDSSYMDYDEGEHWQVITRCDGQAVRGRPWHVVSEDENPHAWYPDFDEDGFYCTGDIVHREGDSHFWDGKAKGGFIQVSDEHIPGKIIEYSLLKLPYTIKGVILLVLSDNGPGQFTALI</sequence>
<proteinExistence type="predicted"/>
<dbReference type="STRING" id="1073089.A0A1L9RXR9"/>
<evidence type="ECO:0008006" key="3">
    <source>
        <dbReference type="Google" id="ProtNLM"/>
    </source>
</evidence>
<dbReference type="VEuPathDB" id="FungiDB:ASPWEDRAFT_25541"/>
<dbReference type="EMBL" id="KV878210">
    <property type="protein sequence ID" value="OJJ39740.1"/>
    <property type="molecule type" value="Genomic_DNA"/>
</dbReference>
<evidence type="ECO:0000313" key="2">
    <source>
        <dbReference type="Proteomes" id="UP000184383"/>
    </source>
</evidence>
<organism evidence="1 2">
    <name type="scientific">Aspergillus wentii DTO 134E9</name>
    <dbReference type="NCBI Taxonomy" id="1073089"/>
    <lineage>
        <taxon>Eukaryota</taxon>
        <taxon>Fungi</taxon>
        <taxon>Dikarya</taxon>
        <taxon>Ascomycota</taxon>
        <taxon>Pezizomycotina</taxon>
        <taxon>Eurotiomycetes</taxon>
        <taxon>Eurotiomycetidae</taxon>
        <taxon>Eurotiales</taxon>
        <taxon>Aspergillaceae</taxon>
        <taxon>Aspergillus</taxon>
        <taxon>Aspergillus subgen. Cremei</taxon>
    </lineage>
</organism>
<gene>
    <name evidence="1" type="ORF">ASPWEDRAFT_25541</name>
</gene>
<dbReference type="Proteomes" id="UP000184383">
    <property type="component" value="Unassembled WGS sequence"/>
</dbReference>
<protein>
    <recommendedName>
        <fullName evidence="3">AMP-dependent synthetase/ligase domain-containing protein</fullName>
    </recommendedName>
</protein>
<name>A0A1L9RXR9_ASPWE</name>
<dbReference type="InterPro" id="IPR042099">
    <property type="entry name" value="ANL_N_sf"/>
</dbReference>
<dbReference type="GeneID" id="63748589"/>
<keyword evidence="2" id="KW-1185">Reference proteome</keyword>
<evidence type="ECO:0000313" key="1">
    <source>
        <dbReference type="EMBL" id="OJJ39740.1"/>
    </source>
</evidence>
<reference evidence="2" key="1">
    <citation type="journal article" date="2017" name="Genome Biol.">
        <title>Comparative genomics reveals high biological diversity and specific adaptations in the industrially and medically important fungal genus Aspergillus.</title>
        <authorList>
            <person name="de Vries R.P."/>
            <person name="Riley R."/>
            <person name="Wiebenga A."/>
            <person name="Aguilar-Osorio G."/>
            <person name="Amillis S."/>
            <person name="Uchima C.A."/>
            <person name="Anderluh G."/>
            <person name="Asadollahi M."/>
            <person name="Askin M."/>
            <person name="Barry K."/>
            <person name="Battaglia E."/>
            <person name="Bayram O."/>
            <person name="Benocci T."/>
            <person name="Braus-Stromeyer S.A."/>
            <person name="Caldana C."/>
            <person name="Canovas D."/>
            <person name="Cerqueira G.C."/>
            <person name="Chen F."/>
            <person name="Chen W."/>
            <person name="Choi C."/>
            <person name="Clum A."/>
            <person name="Dos Santos R.A."/>
            <person name="Damasio A.R."/>
            <person name="Diallinas G."/>
            <person name="Emri T."/>
            <person name="Fekete E."/>
            <person name="Flipphi M."/>
            <person name="Freyberg S."/>
            <person name="Gallo A."/>
            <person name="Gournas C."/>
            <person name="Habgood R."/>
            <person name="Hainaut M."/>
            <person name="Harispe M.L."/>
            <person name="Henrissat B."/>
            <person name="Hilden K.S."/>
            <person name="Hope R."/>
            <person name="Hossain A."/>
            <person name="Karabika E."/>
            <person name="Karaffa L."/>
            <person name="Karanyi Z."/>
            <person name="Krasevec N."/>
            <person name="Kuo A."/>
            <person name="Kusch H."/>
            <person name="LaButti K."/>
            <person name="Lagendijk E.L."/>
            <person name="Lapidus A."/>
            <person name="Levasseur A."/>
            <person name="Lindquist E."/>
            <person name="Lipzen A."/>
            <person name="Logrieco A.F."/>
            <person name="MacCabe A."/>
            <person name="Maekelae M.R."/>
            <person name="Malavazi I."/>
            <person name="Melin P."/>
            <person name="Meyer V."/>
            <person name="Mielnichuk N."/>
            <person name="Miskei M."/>
            <person name="Molnar A.P."/>
            <person name="Mule G."/>
            <person name="Ngan C.Y."/>
            <person name="Orejas M."/>
            <person name="Orosz E."/>
            <person name="Ouedraogo J.P."/>
            <person name="Overkamp K.M."/>
            <person name="Park H.-S."/>
            <person name="Perrone G."/>
            <person name="Piumi F."/>
            <person name="Punt P.J."/>
            <person name="Ram A.F."/>
            <person name="Ramon A."/>
            <person name="Rauscher S."/>
            <person name="Record E."/>
            <person name="Riano-Pachon D.M."/>
            <person name="Robert V."/>
            <person name="Roehrig J."/>
            <person name="Ruller R."/>
            <person name="Salamov A."/>
            <person name="Salih N.S."/>
            <person name="Samson R.A."/>
            <person name="Sandor E."/>
            <person name="Sanguinetti M."/>
            <person name="Schuetze T."/>
            <person name="Sepcic K."/>
            <person name="Shelest E."/>
            <person name="Sherlock G."/>
            <person name="Sophianopoulou V."/>
            <person name="Squina F.M."/>
            <person name="Sun H."/>
            <person name="Susca A."/>
            <person name="Todd R.B."/>
            <person name="Tsang A."/>
            <person name="Unkles S.E."/>
            <person name="van de Wiele N."/>
            <person name="van Rossen-Uffink D."/>
            <person name="Oliveira J.V."/>
            <person name="Vesth T.C."/>
            <person name="Visser J."/>
            <person name="Yu J.-H."/>
            <person name="Zhou M."/>
            <person name="Andersen M.R."/>
            <person name="Archer D.B."/>
            <person name="Baker S.E."/>
            <person name="Benoit I."/>
            <person name="Brakhage A.A."/>
            <person name="Braus G.H."/>
            <person name="Fischer R."/>
            <person name="Frisvad J.C."/>
            <person name="Goldman G.H."/>
            <person name="Houbraken J."/>
            <person name="Oakley B."/>
            <person name="Pocsi I."/>
            <person name="Scazzocchio C."/>
            <person name="Seiboth B."/>
            <person name="vanKuyk P.A."/>
            <person name="Wortman J."/>
            <person name="Dyer P.S."/>
            <person name="Grigoriev I.V."/>
        </authorList>
    </citation>
    <scope>NUCLEOTIDE SEQUENCE [LARGE SCALE GENOMIC DNA]</scope>
    <source>
        <strain evidence="2">DTO 134E9</strain>
    </source>
</reference>
<dbReference type="AlphaFoldDB" id="A0A1L9RXR9"/>
<dbReference type="Gene3D" id="3.40.50.12780">
    <property type="entry name" value="N-terminal domain of ligase-like"/>
    <property type="match status" value="1"/>
</dbReference>
<dbReference type="RefSeq" id="XP_040693416.1">
    <property type="nucleotide sequence ID" value="XM_040832741.1"/>
</dbReference>
<dbReference type="SUPFAM" id="SSF56801">
    <property type="entry name" value="Acetyl-CoA synthetase-like"/>
    <property type="match status" value="1"/>
</dbReference>